<proteinExistence type="predicted"/>
<feature type="compositionally biased region" description="Low complexity" evidence="1">
    <location>
        <begin position="49"/>
        <end position="60"/>
    </location>
</feature>
<sequence length="218" mass="22786">DDSEVHSALPAGLRVGEAEDPGRGVCPGRELAGEPHGGDIAGKPDSRARGAAAARAGGAARRPRLRAGGQEPDEGGVRRALHLPHGSGAAGCGEGGAFGDRRRDRVHGRGHRGGQGSERRWGSRRGRLRQHPLPRPDGAEHQNEAVAPAHGHHPRSHPGGAPTSALGCGDRSGHLRRARRGPRSHPASRRAFGAGSHGGPHEERHRTRGRQLRHGASV</sequence>
<feature type="non-terminal residue" evidence="2">
    <location>
        <position position="218"/>
    </location>
</feature>
<feature type="non-terminal residue" evidence="2">
    <location>
        <position position="1"/>
    </location>
</feature>
<name>A0A6J4NFW7_9ACTN</name>
<accession>A0A6J4NFW7</accession>
<evidence type="ECO:0000256" key="1">
    <source>
        <dbReference type="SAM" id="MobiDB-lite"/>
    </source>
</evidence>
<gene>
    <name evidence="2" type="ORF">AVDCRST_MAG22-340</name>
</gene>
<dbReference type="EMBL" id="CADCUV010000019">
    <property type="protein sequence ID" value="CAA9387234.1"/>
    <property type="molecule type" value="Genomic_DNA"/>
</dbReference>
<feature type="compositionally biased region" description="Basic residues" evidence="1">
    <location>
        <begin position="206"/>
        <end position="218"/>
    </location>
</feature>
<feature type="compositionally biased region" description="Basic and acidic residues" evidence="1">
    <location>
        <begin position="31"/>
        <end position="48"/>
    </location>
</feature>
<feature type="compositionally biased region" description="Basic residues" evidence="1">
    <location>
        <begin position="122"/>
        <end position="132"/>
    </location>
</feature>
<reference evidence="2" key="1">
    <citation type="submission" date="2020-02" db="EMBL/GenBank/DDBJ databases">
        <authorList>
            <person name="Meier V. D."/>
        </authorList>
    </citation>
    <scope>NUCLEOTIDE SEQUENCE</scope>
    <source>
        <strain evidence="2">AVDCRST_MAG22</strain>
    </source>
</reference>
<organism evidence="2">
    <name type="scientific">uncultured Rubrobacteraceae bacterium</name>
    <dbReference type="NCBI Taxonomy" id="349277"/>
    <lineage>
        <taxon>Bacteria</taxon>
        <taxon>Bacillati</taxon>
        <taxon>Actinomycetota</taxon>
        <taxon>Rubrobacteria</taxon>
        <taxon>Rubrobacterales</taxon>
        <taxon>Rubrobacteraceae</taxon>
        <taxon>environmental samples</taxon>
    </lineage>
</organism>
<feature type="compositionally biased region" description="Gly residues" evidence="1">
    <location>
        <begin position="88"/>
        <end position="98"/>
    </location>
</feature>
<protein>
    <submittedName>
        <fullName evidence="2">Transcriptional regulator, GntR family</fullName>
    </submittedName>
</protein>
<evidence type="ECO:0000313" key="2">
    <source>
        <dbReference type="EMBL" id="CAA9387234.1"/>
    </source>
</evidence>
<feature type="region of interest" description="Disordered" evidence="1">
    <location>
        <begin position="1"/>
        <end position="218"/>
    </location>
</feature>
<feature type="compositionally biased region" description="Basic residues" evidence="1">
    <location>
        <begin position="174"/>
        <end position="188"/>
    </location>
</feature>
<dbReference type="AlphaFoldDB" id="A0A6J4NFW7"/>